<protein>
    <submittedName>
        <fullName evidence="2">Uncharacterized protein</fullName>
    </submittedName>
</protein>
<feature type="transmembrane region" description="Helical" evidence="1">
    <location>
        <begin position="12"/>
        <end position="36"/>
    </location>
</feature>
<comment type="caution">
    <text evidence="2">The sequence shown here is derived from an EMBL/GenBank/DDBJ whole genome shotgun (WGS) entry which is preliminary data.</text>
</comment>
<dbReference type="EMBL" id="ML993985">
    <property type="protein sequence ID" value="KAF2201223.1"/>
    <property type="molecule type" value="Genomic_DNA"/>
</dbReference>
<keyword evidence="3" id="KW-1185">Reference proteome</keyword>
<organism evidence="2 3">
    <name type="scientific">Delitschia confertaspora ATCC 74209</name>
    <dbReference type="NCBI Taxonomy" id="1513339"/>
    <lineage>
        <taxon>Eukaryota</taxon>
        <taxon>Fungi</taxon>
        <taxon>Dikarya</taxon>
        <taxon>Ascomycota</taxon>
        <taxon>Pezizomycotina</taxon>
        <taxon>Dothideomycetes</taxon>
        <taxon>Pleosporomycetidae</taxon>
        <taxon>Pleosporales</taxon>
        <taxon>Delitschiaceae</taxon>
        <taxon>Delitschia</taxon>
    </lineage>
</organism>
<evidence type="ECO:0000256" key="1">
    <source>
        <dbReference type="SAM" id="Phobius"/>
    </source>
</evidence>
<keyword evidence="1" id="KW-0812">Transmembrane</keyword>
<accession>A0A9P4JRE8</accession>
<keyword evidence="1" id="KW-1133">Transmembrane helix</keyword>
<dbReference type="AlphaFoldDB" id="A0A9P4JRE8"/>
<proteinExistence type="predicted"/>
<reference evidence="2" key="1">
    <citation type="journal article" date="2020" name="Stud. Mycol.">
        <title>101 Dothideomycetes genomes: a test case for predicting lifestyles and emergence of pathogens.</title>
        <authorList>
            <person name="Haridas S."/>
            <person name="Albert R."/>
            <person name="Binder M."/>
            <person name="Bloem J."/>
            <person name="Labutti K."/>
            <person name="Salamov A."/>
            <person name="Andreopoulos B."/>
            <person name="Baker S."/>
            <person name="Barry K."/>
            <person name="Bills G."/>
            <person name="Bluhm B."/>
            <person name="Cannon C."/>
            <person name="Castanera R."/>
            <person name="Culley D."/>
            <person name="Daum C."/>
            <person name="Ezra D."/>
            <person name="Gonzalez J."/>
            <person name="Henrissat B."/>
            <person name="Kuo A."/>
            <person name="Liang C."/>
            <person name="Lipzen A."/>
            <person name="Lutzoni F."/>
            <person name="Magnuson J."/>
            <person name="Mondo S."/>
            <person name="Nolan M."/>
            <person name="Ohm R."/>
            <person name="Pangilinan J."/>
            <person name="Park H.-J."/>
            <person name="Ramirez L."/>
            <person name="Alfaro M."/>
            <person name="Sun H."/>
            <person name="Tritt A."/>
            <person name="Yoshinaga Y."/>
            <person name="Zwiers L.-H."/>
            <person name="Turgeon B."/>
            <person name="Goodwin S."/>
            <person name="Spatafora J."/>
            <person name="Crous P."/>
            <person name="Grigoriev I."/>
        </authorList>
    </citation>
    <scope>NUCLEOTIDE SEQUENCE</scope>
    <source>
        <strain evidence="2">ATCC 74209</strain>
    </source>
</reference>
<sequence length="71" mass="7786">MLAHTLRSPEGTTIGDITALSLLVAGIFGLLARAYLVSSPKWVDYLGLAALALAYYRRRPQGVHVLMEKQM</sequence>
<dbReference type="Proteomes" id="UP000799536">
    <property type="component" value="Unassembled WGS sequence"/>
</dbReference>
<gene>
    <name evidence="2" type="ORF">GQ43DRAFT_440787</name>
</gene>
<evidence type="ECO:0000313" key="3">
    <source>
        <dbReference type="Proteomes" id="UP000799536"/>
    </source>
</evidence>
<keyword evidence="1" id="KW-0472">Membrane</keyword>
<evidence type="ECO:0000313" key="2">
    <source>
        <dbReference type="EMBL" id="KAF2201223.1"/>
    </source>
</evidence>
<name>A0A9P4JRE8_9PLEO</name>